<evidence type="ECO:0000313" key="4">
    <source>
        <dbReference type="Proteomes" id="UP000248827"/>
    </source>
</evidence>
<comment type="caution">
    <text evidence="3">The sequence shown here is derived from an EMBL/GenBank/DDBJ whole genome shotgun (WGS) entry which is preliminary data.</text>
</comment>
<gene>
    <name evidence="3" type="ORF">DET54_11498</name>
</gene>
<sequence>MSLGKRIKKRRTELGMTQLSIAEQLKMGRSNFGHIENGRVIPTSTDLEKIAEILNTTPNYLLGNDTDEEKAHQNEIPKWATKEDIADFRKMLEDEQPVLFDGIPIEGEKRQRVIDILSGLFWEEKLEQDKEKKD</sequence>
<accession>A0ABX9BEY4</accession>
<dbReference type="CDD" id="cd00093">
    <property type="entry name" value="HTH_XRE"/>
    <property type="match status" value="1"/>
</dbReference>
<dbReference type="SUPFAM" id="SSF47413">
    <property type="entry name" value="lambda repressor-like DNA-binding domains"/>
    <property type="match status" value="1"/>
</dbReference>
<reference evidence="3 4" key="1">
    <citation type="submission" date="2018-06" db="EMBL/GenBank/DDBJ databases">
        <title>Freshwater and sediment microbial communities from various areas in North America, analyzing microbe dynamics in response to fracking.</title>
        <authorList>
            <person name="Lamendella R."/>
        </authorList>
    </citation>
    <scope>NUCLEOTIDE SEQUENCE [LARGE SCALE GENOMIC DNA]</scope>
    <source>
        <strain evidence="3 4">NG-13</strain>
    </source>
</reference>
<keyword evidence="1" id="KW-0238">DNA-binding</keyword>
<dbReference type="PANTHER" id="PTHR46558">
    <property type="entry name" value="TRACRIPTIONAL REGULATORY PROTEIN-RELATED-RELATED"/>
    <property type="match status" value="1"/>
</dbReference>
<name>A0ABX9BEY4_9BACL</name>
<dbReference type="PANTHER" id="PTHR46558:SF11">
    <property type="entry name" value="HTH-TYPE TRANSCRIPTIONAL REGULATOR XRE"/>
    <property type="match status" value="1"/>
</dbReference>
<organism evidence="3 4">
    <name type="scientific">Paenibacillus pabuli</name>
    <dbReference type="NCBI Taxonomy" id="1472"/>
    <lineage>
        <taxon>Bacteria</taxon>
        <taxon>Bacillati</taxon>
        <taxon>Bacillota</taxon>
        <taxon>Bacilli</taxon>
        <taxon>Bacillales</taxon>
        <taxon>Paenibacillaceae</taxon>
        <taxon>Paenibacillus</taxon>
    </lineage>
</organism>
<proteinExistence type="predicted"/>
<evidence type="ECO:0000256" key="1">
    <source>
        <dbReference type="ARBA" id="ARBA00023125"/>
    </source>
</evidence>
<dbReference type="Gene3D" id="1.10.260.40">
    <property type="entry name" value="lambda repressor-like DNA-binding domains"/>
    <property type="match status" value="1"/>
</dbReference>
<dbReference type="RefSeq" id="WP_111620940.1">
    <property type="nucleotide sequence ID" value="NZ_QLLI01000014.1"/>
</dbReference>
<dbReference type="PROSITE" id="PS50943">
    <property type="entry name" value="HTH_CROC1"/>
    <property type="match status" value="1"/>
</dbReference>
<dbReference type="Pfam" id="PF12844">
    <property type="entry name" value="HTH_19"/>
    <property type="match status" value="1"/>
</dbReference>
<dbReference type="InterPro" id="IPR001387">
    <property type="entry name" value="Cro/C1-type_HTH"/>
</dbReference>
<dbReference type="Proteomes" id="UP000248827">
    <property type="component" value="Unassembled WGS sequence"/>
</dbReference>
<dbReference type="SMART" id="SM00530">
    <property type="entry name" value="HTH_XRE"/>
    <property type="match status" value="1"/>
</dbReference>
<dbReference type="InterPro" id="IPR010982">
    <property type="entry name" value="Lambda_DNA-bd_dom_sf"/>
</dbReference>
<protein>
    <submittedName>
        <fullName evidence="3">Transcriptional regulator with XRE-family HTH domain</fullName>
    </submittedName>
</protein>
<keyword evidence="4" id="KW-1185">Reference proteome</keyword>
<dbReference type="EMBL" id="QLLI01000014">
    <property type="protein sequence ID" value="RAI89630.1"/>
    <property type="molecule type" value="Genomic_DNA"/>
</dbReference>
<feature type="domain" description="HTH cro/C1-type" evidence="2">
    <location>
        <begin position="7"/>
        <end position="61"/>
    </location>
</feature>
<evidence type="ECO:0000259" key="2">
    <source>
        <dbReference type="PROSITE" id="PS50943"/>
    </source>
</evidence>
<evidence type="ECO:0000313" key="3">
    <source>
        <dbReference type="EMBL" id="RAI89630.1"/>
    </source>
</evidence>